<evidence type="ECO:0000256" key="1">
    <source>
        <dbReference type="SAM" id="MobiDB-lite"/>
    </source>
</evidence>
<feature type="region of interest" description="Disordered" evidence="1">
    <location>
        <begin position="1"/>
        <end position="26"/>
    </location>
</feature>
<sequence length="140" mass="16087">MELNSVKDDFNRVTKKQKSSSSKARELLDQIRQEIERALESMWSVEKCFNPDISRAHRNIDMDTRTINQIIANHFYRQGPFDVGDHFLSAVGEPESAAIMKSLFLEMYQILQAMQNQNLEPALNRAATNSDKPLKVEGRC</sequence>
<dbReference type="InterPro" id="IPR045098">
    <property type="entry name" value="Fyv10_fam"/>
</dbReference>
<accession>A0A9D5AKF4</accession>
<dbReference type="GO" id="GO:0005737">
    <property type="term" value="C:cytoplasm"/>
    <property type="evidence" value="ECO:0007669"/>
    <property type="project" value="TreeGrafter"/>
</dbReference>
<organism evidence="2 3">
    <name type="scientific">Pisum sativum</name>
    <name type="common">Garden pea</name>
    <name type="synonym">Lathyrus oleraceus</name>
    <dbReference type="NCBI Taxonomy" id="3888"/>
    <lineage>
        <taxon>Eukaryota</taxon>
        <taxon>Viridiplantae</taxon>
        <taxon>Streptophyta</taxon>
        <taxon>Embryophyta</taxon>
        <taxon>Tracheophyta</taxon>
        <taxon>Spermatophyta</taxon>
        <taxon>Magnoliopsida</taxon>
        <taxon>eudicotyledons</taxon>
        <taxon>Gunneridae</taxon>
        <taxon>Pentapetalae</taxon>
        <taxon>rosids</taxon>
        <taxon>fabids</taxon>
        <taxon>Fabales</taxon>
        <taxon>Fabaceae</taxon>
        <taxon>Papilionoideae</taxon>
        <taxon>50 kb inversion clade</taxon>
        <taxon>NPAAA clade</taxon>
        <taxon>Hologalegina</taxon>
        <taxon>IRL clade</taxon>
        <taxon>Fabeae</taxon>
        <taxon>Lathyrus</taxon>
    </lineage>
</organism>
<dbReference type="Gramene" id="Psat05G0470700-T1">
    <property type="protein sequence ID" value="KAI5408980.1"/>
    <property type="gene ID" value="KIW84_054707"/>
</dbReference>
<dbReference type="PANTHER" id="PTHR12170">
    <property type="entry name" value="MACROPHAGE ERYTHROBLAST ATTACHER-RELATED"/>
    <property type="match status" value="1"/>
</dbReference>
<protein>
    <submittedName>
        <fullName evidence="2">Uncharacterized protein</fullName>
    </submittedName>
</protein>
<dbReference type="GO" id="GO:0004842">
    <property type="term" value="F:ubiquitin-protein transferase activity"/>
    <property type="evidence" value="ECO:0007669"/>
    <property type="project" value="InterPro"/>
</dbReference>
<dbReference type="GO" id="GO:0005634">
    <property type="term" value="C:nucleus"/>
    <property type="evidence" value="ECO:0007669"/>
    <property type="project" value="TreeGrafter"/>
</dbReference>
<dbReference type="PANTHER" id="PTHR12170:SF11">
    <property type="entry name" value="PROTEIN RMD5 HOMOLOG"/>
    <property type="match status" value="1"/>
</dbReference>
<dbReference type="GO" id="GO:0034657">
    <property type="term" value="C:GID complex"/>
    <property type="evidence" value="ECO:0007669"/>
    <property type="project" value="TreeGrafter"/>
</dbReference>
<proteinExistence type="predicted"/>
<keyword evidence="3" id="KW-1185">Reference proteome</keyword>
<dbReference type="Proteomes" id="UP001058974">
    <property type="component" value="Chromosome 5"/>
</dbReference>
<reference evidence="2 3" key="1">
    <citation type="journal article" date="2022" name="Nat. Genet.">
        <title>Improved pea reference genome and pan-genome highlight genomic features and evolutionary characteristics.</title>
        <authorList>
            <person name="Yang T."/>
            <person name="Liu R."/>
            <person name="Luo Y."/>
            <person name="Hu S."/>
            <person name="Wang D."/>
            <person name="Wang C."/>
            <person name="Pandey M.K."/>
            <person name="Ge S."/>
            <person name="Xu Q."/>
            <person name="Li N."/>
            <person name="Li G."/>
            <person name="Huang Y."/>
            <person name="Saxena R.K."/>
            <person name="Ji Y."/>
            <person name="Li M."/>
            <person name="Yan X."/>
            <person name="He Y."/>
            <person name="Liu Y."/>
            <person name="Wang X."/>
            <person name="Xiang C."/>
            <person name="Varshney R.K."/>
            <person name="Ding H."/>
            <person name="Gao S."/>
            <person name="Zong X."/>
        </authorList>
    </citation>
    <scope>NUCLEOTIDE SEQUENCE [LARGE SCALE GENOMIC DNA]</scope>
    <source>
        <strain evidence="2 3">cv. Zhongwan 6</strain>
    </source>
</reference>
<evidence type="ECO:0000313" key="3">
    <source>
        <dbReference type="Proteomes" id="UP001058974"/>
    </source>
</evidence>
<feature type="compositionally biased region" description="Basic and acidic residues" evidence="1">
    <location>
        <begin position="1"/>
        <end position="12"/>
    </location>
</feature>
<dbReference type="EMBL" id="JAMSHJ010000005">
    <property type="protein sequence ID" value="KAI5408980.1"/>
    <property type="molecule type" value="Genomic_DNA"/>
</dbReference>
<evidence type="ECO:0000313" key="2">
    <source>
        <dbReference type="EMBL" id="KAI5408980.1"/>
    </source>
</evidence>
<dbReference type="GO" id="GO:0043161">
    <property type="term" value="P:proteasome-mediated ubiquitin-dependent protein catabolic process"/>
    <property type="evidence" value="ECO:0007669"/>
    <property type="project" value="InterPro"/>
</dbReference>
<dbReference type="AlphaFoldDB" id="A0A9D5AKF4"/>
<name>A0A9D5AKF4_PEA</name>
<comment type="caution">
    <text evidence="2">The sequence shown here is derived from an EMBL/GenBank/DDBJ whole genome shotgun (WGS) entry which is preliminary data.</text>
</comment>
<gene>
    <name evidence="2" type="ORF">KIW84_054707</name>
</gene>